<keyword evidence="2" id="KW-0131">Cell cycle</keyword>
<dbReference type="Proteomes" id="UP000555564">
    <property type="component" value="Unassembled WGS sequence"/>
</dbReference>
<evidence type="ECO:0000256" key="1">
    <source>
        <dbReference type="SAM" id="Coils"/>
    </source>
</evidence>
<keyword evidence="3" id="KW-1185">Reference proteome</keyword>
<evidence type="ECO:0000313" key="2">
    <source>
        <dbReference type="EMBL" id="MBB6475995.1"/>
    </source>
</evidence>
<accession>A0A7X0IIS9</accession>
<gene>
    <name evidence="2" type="ORF">BJ992_005426</name>
</gene>
<comment type="caution">
    <text evidence="2">The sequence shown here is derived from an EMBL/GenBank/DDBJ whole genome shotgun (WGS) entry which is preliminary data.</text>
</comment>
<keyword evidence="2" id="KW-0132">Cell division</keyword>
<dbReference type="AlphaFoldDB" id="A0A7X0IIS9"/>
<keyword evidence="1" id="KW-0175">Coiled coil</keyword>
<name>A0A7X0IIS9_9ACTN</name>
<evidence type="ECO:0000313" key="3">
    <source>
        <dbReference type="Proteomes" id="UP000555564"/>
    </source>
</evidence>
<feature type="coiled-coil region" evidence="1">
    <location>
        <begin position="36"/>
        <end position="63"/>
    </location>
</feature>
<proteinExistence type="predicted"/>
<dbReference type="GO" id="GO:0051301">
    <property type="term" value="P:cell division"/>
    <property type="evidence" value="ECO:0007669"/>
    <property type="project" value="UniProtKB-KW"/>
</dbReference>
<reference evidence="2 3" key="1">
    <citation type="submission" date="2020-08" db="EMBL/GenBank/DDBJ databases">
        <title>Sequencing the genomes of 1000 actinobacteria strains.</title>
        <authorList>
            <person name="Klenk H.-P."/>
        </authorList>
    </citation>
    <scope>NUCLEOTIDE SEQUENCE [LARGE SCALE GENOMIC DNA]</scope>
    <source>
        <strain evidence="2 3">DSM 44936</strain>
    </source>
</reference>
<sequence length="123" mass="13771">MARVVWRALVPRRVLRAVLVRLDGRYVTRAEHRQDVKDSLWEVQALRREVTELRREVELLRKQGRAPSGDGGLKAKVEDAHRLATEASSAVDHLLQAEVLLWQAVDGLREDGEAGRSSPAASS</sequence>
<organism evidence="2 3">
    <name type="scientific">Sphaerisporangium rubeum</name>
    <dbReference type="NCBI Taxonomy" id="321317"/>
    <lineage>
        <taxon>Bacteria</taxon>
        <taxon>Bacillati</taxon>
        <taxon>Actinomycetota</taxon>
        <taxon>Actinomycetes</taxon>
        <taxon>Streptosporangiales</taxon>
        <taxon>Streptosporangiaceae</taxon>
        <taxon>Sphaerisporangium</taxon>
    </lineage>
</organism>
<dbReference type="EMBL" id="JACHIU010000001">
    <property type="protein sequence ID" value="MBB6475995.1"/>
    <property type="molecule type" value="Genomic_DNA"/>
</dbReference>
<protein>
    <submittedName>
        <fullName evidence="2">Cell division protein FtsB</fullName>
    </submittedName>
</protein>
<dbReference type="RefSeq" id="WP_184985724.1">
    <property type="nucleotide sequence ID" value="NZ_BAAALO010000019.1"/>
</dbReference>